<evidence type="ECO:0000313" key="2">
    <source>
        <dbReference type="EMBL" id="KAI5394605.1"/>
    </source>
</evidence>
<gene>
    <name evidence="2" type="ORF">KIW84_061300</name>
</gene>
<sequence length="214" mass="24205">MARQVEEQVSRVMKAPSRATKMPQKVRELNVKKERQIKRRWRNLLPPPAPWFMRHLPSTSPLVSTPTEKILSESELPDIGICVVAADCKREPWRGRPGHASIQPAPNTTERSFNCRSAEARYATENVGTMGVVESVCTPHDIVLADCLGNKKMKLSLRIRKELGATMAEGQHEDMMVTRVLKQIFSRLTRLLFNVLRMKLKLLIGLLAAGKFIP</sequence>
<evidence type="ECO:0000313" key="3">
    <source>
        <dbReference type="Proteomes" id="UP001058974"/>
    </source>
</evidence>
<dbReference type="EMBL" id="JAMSHJ010000006">
    <property type="protein sequence ID" value="KAI5394605.1"/>
    <property type="molecule type" value="Genomic_DNA"/>
</dbReference>
<name>A0A9D4W2P0_PEA</name>
<proteinExistence type="predicted"/>
<feature type="region of interest" description="Disordered" evidence="1">
    <location>
        <begin position="1"/>
        <end position="23"/>
    </location>
</feature>
<comment type="caution">
    <text evidence="2">The sequence shown here is derived from an EMBL/GenBank/DDBJ whole genome shotgun (WGS) entry which is preliminary data.</text>
</comment>
<dbReference type="Gramene" id="Psat06G0130000-T1">
    <property type="protein sequence ID" value="KAI5394605.1"/>
    <property type="gene ID" value="KIW84_061300"/>
</dbReference>
<organism evidence="2 3">
    <name type="scientific">Pisum sativum</name>
    <name type="common">Garden pea</name>
    <name type="synonym">Lathyrus oleraceus</name>
    <dbReference type="NCBI Taxonomy" id="3888"/>
    <lineage>
        <taxon>Eukaryota</taxon>
        <taxon>Viridiplantae</taxon>
        <taxon>Streptophyta</taxon>
        <taxon>Embryophyta</taxon>
        <taxon>Tracheophyta</taxon>
        <taxon>Spermatophyta</taxon>
        <taxon>Magnoliopsida</taxon>
        <taxon>eudicotyledons</taxon>
        <taxon>Gunneridae</taxon>
        <taxon>Pentapetalae</taxon>
        <taxon>rosids</taxon>
        <taxon>fabids</taxon>
        <taxon>Fabales</taxon>
        <taxon>Fabaceae</taxon>
        <taxon>Papilionoideae</taxon>
        <taxon>50 kb inversion clade</taxon>
        <taxon>NPAAA clade</taxon>
        <taxon>Hologalegina</taxon>
        <taxon>IRL clade</taxon>
        <taxon>Fabeae</taxon>
        <taxon>Lathyrus</taxon>
    </lineage>
</organism>
<accession>A0A9D4W2P0</accession>
<reference evidence="2 3" key="1">
    <citation type="journal article" date="2022" name="Nat. Genet.">
        <title>Improved pea reference genome and pan-genome highlight genomic features and evolutionary characteristics.</title>
        <authorList>
            <person name="Yang T."/>
            <person name="Liu R."/>
            <person name="Luo Y."/>
            <person name="Hu S."/>
            <person name="Wang D."/>
            <person name="Wang C."/>
            <person name="Pandey M.K."/>
            <person name="Ge S."/>
            <person name="Xu Q."/>
            <person name="Li N."/>
            <person name="Li G."/>
            <person name="Huang Y."/>
            <person name="Saxena R.K."/>
            <person name="Ji Y."/>
            <person name="Li M."/>
            <person name="Yan X."/>
            <person name="He Y."/>
            <person name="Liu Y."/>
            <person name="Wang X."/>
            <person name="Xiang C."/>
            <person name="Varshney R.K."/>
            <person name="Ding H."/>
            <person name="Gao S."/>
            <person name="Zong X."/>
        </authorList>
    </citation>
    <scope>NUCLEOTIDE SEQUENCE [LARGE SCALE GENOMIC DNA]</scope>
    <source>
        <strain evidence="2 3">cv. Zhongwan 6</strain>
    </source>
</reference>
<keyword evidence="3" id="KW-1185">Reference proteome</keyword>
<dbReference type="Proteomes" id="UP001058974">
    <property type="component" value="Chromosome 6"/>
</dbReference>
<protein>
    <submittedName>
        <fullName evidence="2">Uncharacterized protein</fullName>
    </submittedName>
</protein>
<dbReference type="AlphaFoldDB" id="A0A9D4W2P0"/>
<evidence type="ECO:0000256" key="1">
    <source>
        <dbReference type="SAM" id="MobiDB-lite"/>
    </source>
</evidence>